<dbReference type="Proteomes" id="UP000192578">
    <property type="component" value="Unassembled WGS sequence"/>
</dbReference>
<feature type="region of interest" description="Disordered" evidence="1">
    <location>
        <begin position="110"/>
        <end position="129"/>
    </location>
</feature>
<dbReference type="OrthoDB" id="10051656at2759"/>
<gene>
    <name evidence="2" type="ORF">BV898_11724</name>
</gene>
<proteinExistence type="predicted"/>
<reference evidence="3" key="1">
    <citation type="submission" date="2017-01" db="EMBL/GenBank/DDBJ databases">
        <title>Comparative genomics of anhydrobiosis in the tardigrade Hypsibius dujardini.</title>
        <authorList>
            <person name="Yoshida Y."/>
            <person name="Koutsovoulos G."/>
            <person name="Laetsch D."/>
            <person name="Stevens L."/>
            <person name="Kumar S."/>
            <person name="Horikawa D."/>
            <person name="Ishino K."/>
            <person name="Komine S."/>
            <person name="Tomita M."/>
            <person name="Blaxter M."/>
            <person name="Arakawa K."/>
        </authorList>
    </citation>
    <scope>NUCLEOTIDE SEQUENCE [LARGE SCALE GENOMIC DNA]</scope>
    <source>
        <strain evidence="3">Z151</strain>
    </source>
</reference>
<name>A0A1W0WFU4_HYPEX</name>
<dbReference type="AlphaFoldDB" id="A0A1W0WFU4"/>
<dbReference type="EMBL" id="MTYJ01000111">
    <property type="protein sequence ID" value="OQV14059.1"/>
    <property type="molecule type" value="Genomic_DNA"/>
</dbReference>
<comment type="caution">
    <text evidence="2">The sequence shown here is derived from an EMBL/GenBank/DDBJ whole genome shotgun (WGS) entry which is preliminary data.</text>
</comment>
<organism evidence="2 3">
    <name type="scientific">Hypsibius exemplaris</name>
    <name type="common">Freshwater tardigrade</name>
    <dbReference type="NCBI Taxonomy" id="2072580"/>
    <lineage>
        <taxon>Eukaryota</taxon>
        <taxon>Metazoa</taxon>
        <taxon>Ecdysozoa</taxon>
        <taxon>Tardigrada</taxon>
        <taxon>Eutardigrada</taxon>
        <taxon>Parachela</taxon>
        <taxon>Hypsibioidea</taxon>
        <taxon>Hypsibiidae</taxon>
        <taxon>Hypsibius</taxon>
    </lineage>
</organism>
<accession>A0A1W0WFU4</accession>
<evidence type="ECO:0008006" key="4">
    <source>
        <dbReference type="Google" id="ProtNLM"/>
    </source>
</evidence>
<evidence type="ECO:0000313" key="2">
    <source>
        <dbReference type="EMBL" id="OQV14059.1"/>
    </source>
</evidence>
<evidence type="ECO:0000256" key="1">
    <source>
        <dbReference type="SAM" id="MobiDB-lite"/>
    </source>
</evidence>
<keyword evidence="3" id="KW-1185">Reference proteome</keyword>
<evidence type="ECO:0000313" key="3">
    <source>
        <dbReference type="Proteomes" id="UP000192578"/>
    </source>
</evidence>
<sequence>MSDKKKRLSVSSVRYKFPKVTNESMLFKWAKQLNPESQTGKIRQIFDITKAAYDKAQSEHAIIHDSDLTKWARDAAASVNLSGFRVSKSWISKFKKINNIVDQKNYGIRHSENDGRQTRPLHSSGGFCGPRQRADFAL</sequence>
<protein>
    <recommendedName>
        <fullName evidence="4">HTH CENPB-type domain-containing protein</fullName>
    </recommendedName>
</protein>